<organism evidence="2">
    <name type="scientific">Tanacetum cinerariifolium</name>
    <name type="common">Dalmatian daisy</name>
    <name type="synonym">Chrysanthemum cinerariifolium</name>
    <dbReference type="NCBI Taxonomy" id="118510"/>
    <lineage>
        <taxon>Eukaryota</taxon>
        <taxon>Viridiplantae</taxon>
        <taxon>Streptophyta</taxon>
        <taxon>Embryophyta</taxon>
        <taxon>Tracheophyta</taxon>
        <taxon>Spermatophyta</taxon>
        <taxon>Magnoliopsida</taxon>
        <taxon>eudicotyledons</taxon>
        <taxon>Gunneridae</taxon>
        <taxon>Pentapetalae</taxon>
        <taxon>asterids</taxon>
        <taxon>campanulids</taxon>
        <taxon>Asterales</taxon>
        <taxon>Asteraceae</taxon>
        <taxon>Asteroideae</taxon>
        <taxon>Anthemideae</taxon>
        <taxon>Anthemidinae</taxon>
        <taxon>Tanacetum</taxon>
    </lineage>
</organism>
<evidence type="ECO:0000256" key="1">
    <source>
        <dbReference type="SAM" id="MobiDB-lite"/>
    </source>
</evidence>
<evidence type="ECO:0000313" key="2">
    <source>
        <dbReference type="EMBL" id="GEX85679.1"/>
    </source>
</evidence>
<dbReference type="AlphaFoldDB" id="A0A699HFV1"/>
<name>A0A699HFV1_TANCI</name>
<reference evidence="2" key="1">
    <citation type="journal article" date="2019" name="Sci. Rep.">
        <title>Draft genome of Tanacetum cinerariifolium, the natural source of mosquito coil.</title>
        <authorList>
            <person name="Yamashiro T."/>
            <person name="Shiraishi A."/>
            <person name="Satake H."/>
            <person name="Nakayama K."/>
        </authorList>
    </citation>
    <scope>NUCLEOTIDE SEQUENCE</scope>
</reference>
<gene>
    <name evidence="2" type="ORF">Tci_357654</name>
</gene>
<sequence length="215" mass="24323">MACKRISYLETPTRKVGLKNSYLICDYYGGSHEAEECSQNSPTEQNDDIPLWGNIKRKEKGEDGPEWVVTTPSQSTPTDHAEGANEKKDPWVKNQALCKIKKPPIIHSLSTLQVNFIVLEMDEDELVPIILGQPFLIIARAVSKYSRNNYLYCTDHTAKLVQEQWVDTIDHDGTCVKAEEDGDPNKVHAVSFYPRTETVEPLEWKASKSQLNCLS</sequence>
<comment type="caution">
    <text evidence="2">The sequence shown here is derived from an EMBL/GenBank/DDBJ whole genome shotgun (WGS) entry which is preliminary data.</text>
</comment>
<dbReference type="EMBL" id="BKCJ010134714">
    <property type="protein sequence ID" value="GEX85679.1"/>
    <property type="molecule type" value="Genomic_DNA"/>
</dbReference>
<protein>
    <submittedName>
        <fullName evidence="2">Uncharacterized protein</fullName>
    </submittedName>
</protein>
<accession>A0A699HFV1</accession>
<feature type="region of interest" description="Disordered" evidence="1">
    <location>
        <begin position="58"/>
        <end position="87"/>
    </location>
</feature>
<proteinExistence type="predicted"/>